<gene>
    <name evidence="2" type="ORF">SAMN05444339_10846</name>
</gene>
<proteinExistence type="predicted"/>
<protein>
    <recommendedName>
        <fullName evidence="4">Dihydrodipicolinate reductase</fullName>
    </recommendedName>
</protein>
<dbReference type="Proteomes" id="UP000183987">
    <property type="component" value="Unassembled WGS sequence"/>
</dbReference>
<dbReference type="RefSeq" id="WP_072858096.1">
    <property type="nucleotide sequence ID" value="NZ_FQUE01000008.1"/>
</dbReference>
<dbReference type="AlphaFoldDB" id="A0A1M5CQB8"/>
<organism evidence="2 3">
    <name type="scientific">Loktanella atrilutea</name>
    <dbReference type="NCBI Taxonomy" id="366533"/>
    <lineage>
        <taxon>Bacteria</taxon>
        <taxon>Pseudomonadati</taxon>
        <taxon>Pseudomonadota</taxon>
        <taxon>Alphaproteobacteria</taxon>
        <taxon>Rhodobacterales</taxon>
        <taxon>Roseobacteraceae</taxon>
        <taxon>Loktanella</taxon>
    </lineage>
</organism>
<evidence type="ECO:0000313" key="3">
    <source>
        <dbReference type="Proteomes" id="UP000183987"/>
    </source>
</evidence>
<dbReference type="EMBL" id="FQUE01000008">
    <property type="protein sequence ID" value="SHF56817.1"/>
    <property type="molecule type" value="Genomic_DNA"/>
</dbReference>
<feature type="chain" id="PRO_5012612432" description="Dihydrodipicolinate reductase" evidence="1">
    <location>
        <begin position="19"/>
        <end position="118"/>
    </location>
</feature>
<evidence type="ECO:0000256" key="1">
    <source>
        <dbReference type="SAM" id="SignalP"/>
    </source>
</evidence>
<dbReference type="OrthoDB" id="7874348at2"/>
<keyword evidence="1" id="KW-0732">Signal</keyword>
<keyword evidence="3" id="KW-1185">Reference proteome</keyword>
<feature type="signal peptide" evidence="1">
    <location>
        <begin position="1"/>
        <end position="18"/>
    </location>
</feature>
<evidence type="ECO:0000313" key="2">
    <source>
        <dbReference type="EMBL" id="SHF56817.1"/>
    </source>
</evidence>
<reference evidence="3" key="1">
    <citation type="submission" date="2016-11" db="EMBL/GenBank/DDBJ databases">
        <authorList>
            <person name="Varghese N."/>
            <person name="Submissions S."/>
        </authorList>
    </citation>
    <scope>NUCLEOTIDE SEQUENCE [LARGE SCALE GENOMIC DNA]</scope>
    <source>
        <strain evidence="3">DSM 29326</strain>
    </source>
</reference>
<accession>A0A1M5CQB8</accession>
<name>A0A1M5CQB8_LOKAT</name>
<dbReference type="STRING" id="366533.SAMN05444339_10846"/>
<sequence>MKTLIAALLIAAPMTAAAQDARVVTDRADFVALVQGHSLTQRLLGVALRVTEDGRISGEAMGGTVTGSWIWQDGYFCREMAWGDREFPLNCQRVDLNGDLIRFTADRGAGDDATLRIR</sequence>
<evidence type="ECO:0008006" key="4">
    <source>
        <dbReference type="Google" id="ProtNLM"/>
    </source>
</evidence>